<keyword evidence="9" id="KW-1185">Reference proteome</keyword>
<evidence type="ECO:0000259" key="6">
    <source>
        <dbReference type="PROSITE" id="PS51332"/>
    </source>
</evidence>
<dbReference type="InterPro" id="IPR058240">
    <property type="entry name" value="rSAM_sf"/>
</dbReference>
<gene>
    <name evidence="8" type="ORF">GCM10008905_12680</name>
</gene>
<keyword evidence="5" id="KW-0411">Iron-sulfur</keyword>
<keyword evidence="4" id="KW-0408">Iron</keyword>
<sequence length="571" mass="67546">MKVLLTALNAKYIHSNLAIRYLKAYTEDLNYDCCIKEFSINDNTERIIQSIISEEPDVVGFSCYIWNIEYIERIATLIKLIRKDIIIILGGPEVSYDPRSYLEKGYCDYIIAGEGEKTYREFILYIIEGISKGEENTSEISCIKGLSYIRNGYIENEDRELMDMNKIAFPYKADEDLNNKIVYYEASRGCPFGCKYCLSSTVRGVRFLETERVKKELQFFIDKNVRLVKFVDRTFNCNSKFSKDIWSFLINNNTDTTFHFEISADILTKEELEILREAPVGRFQFEVGVQTTNEKVLKNINRQINFDDIKVKVDELMKMKNIKQHLDLIAGLPGEDYESFIKSFNDLYSIEPEEIQLGFLKLLKGSQMRKEADLWGMVYSPYAPYEILKNNHISYEEMVKLKRVEEMVDKYYNSGKFKTIIKYFLSKFSNPFSFYHALGEYFYIKGYLSRSISSSDYYKVFLEFNEEVLREENHVIREIVKFDYLLFNKKRWLPSFLNREEDKNLNREFLKKAEEAGLIDKSESNNYHIEKFTVDIHEFIDKSIIHKGDYYVLFKENHNNFSRKINDIIKK</sequence>
<evidence type="ECO:0000313" key="9">
    <source>
        <dbReference type="Proteomes" id="UP001500339"/>
    </source>
</evidence>
<protein>
    <submittedName>
        <fullName evidence="8">B12-binding domain-containing radical SAM protein</fullName>
    </submittedName>
</protein>
<comment type="cofactor">
    <cofactor evidence="1">
        <name>[4Fe-4S] cluster</name>
        <dbReference type="ChEBI" id="CHEBI:49883"/>
    </cofactor>
</comment>
<dbReference type="InterPro" id="IPR007197">
    <property type="entry name" value="rSAM"/>
</dbReference>
<dbReference type="Pfam" id="PF13311">
    <property type="entry name" value="DUF4080"/>
    <property type="match status" value="1"/>
</dbReference>
<dbReference type="SUPFAM" id="SSF102114">
    <property type="entry name" value="Radical SAM enzymes"/>
    <property type="match status" value="1"/>
</dbReference>
<dbReference type="InterPro" id="IPR036724">
    <property type="entry name" value="Cobalamin-bd_sf"/>
</dbReference>
<evidence type="ECO:0000256" key="5">
    <source>
        <dbReference type="ARBA" id="ARBA00023014"/>
    </source>
</evidence>
<dbReference type="Pfam" id="PF02310">
    <property type="entry name" value="B12-binding"/>
    <property type="match status" value="1"/>
</dbReference>
<dbReference type="RefSeq" id="WP_343767915.1">
    <property type="nucleotide sequence ID" value="NZ_BAAACF010000001.1"/>
</dbReference>
<dbReference type="SFLD" id="SFLDS00029">
    <property type="entry name" value="Radical_SAM"/>
    <property type="match status" value="1"/>
</dbReference>
<evidence type="ECO:0000313" key="8">
    <source>
        <dbReference type="EMBL" id="GAA0721829.1"/>
    </source>
</evidence>
<feature type="domain" description="Radical SAM core" evidence="7">
    <location>
        <begin position="176"/>
        <end position="418"/>
    </location>
</feature>
<proteinExistence type="predicted"/>
<keyword evidence="3" id="KW-0479">Metal-binding</keyword>
<dbReference type="Gene3D" id="3.40.50.280">
    <property type="entry name" value="Cobalamin-binding domain"/>
    <property type="match status" value="1"/>
</dbReference>
<dbReference type="SFLD" id="SFLDG01082">
    <property type="entry name" value="B12-binding_domain_containing"/>
    <property type="match status" value="1"/>
</dbReference>
<dbReference type="PROSITE" id="PS51332">
    <property type="entry name" value="B12_BINDING"/>
    <property type="match status" value="1"/>
</dbReference>
<dbReference type="SFLD" id="SFLDG01123">
    <property type="entry name" value="methyltransferase_(Class_B)"/>
    <property type="match status" value="1"/>
</dbReference>
<organism evidence="8 9">
    <name type="scientific">Clostridium malenominatum</name>
    <dbReference type="NCBI Taxonomy" id="1539"/>
    <lineage>
        <taxon>Bacteria</taxon>
        <taxon>Bacillati</taxon>
        <taxon>Bacillota</taxon>
        <taxon>Clostridia</taxon>
        <taxon>Eubacteriales</taxon>
        <taxon>Clostridiaceae</taxon>
        <taxon>Clostridium</taxon>
    </lineage>
</organism>
<evidence type="ECO:0000256" key="1">
    <source>
        <dbReference type="ARBA" id="ARBA00001966"/>
    </source>
</evidence>
<dbReference type="PANTHER" id="PTHR43409">
    <property type="entry name" value="ANAEROBIC MAGNESIUM-PROTOPORPHYRIN IX MONOMETHYL ESTER CYCLASE-RELATED"/>
    <property type="match status" value="1"/>
</dbReference>
<accession>A0ABN1IUV7</accession>
<dbReference type="EMBL" id="BAAACF010000001">
    <property type="protein sequence ID" value="GAA0721829.1"/>
    <property type="molecule type" value="Genomic_DNA"/>
</dbReference>
<reference evidence="8 9" key="1">
    <citation type="journal article" date="2019" name="Int. J. Syst. Evol. Microbiol.">
        <title>The Global Catalogue of Microorganisms (GCM) 10K type strain sequencing project: providing services to taxonomists for standard genome sequencing and annotation.</title>
        <authorList>
            <consortium name="The Broad Institute Genomics Platform"/>
            <consortium name="The Broad Institute Genome Sequencing Center for Infectious Disease"/>
            <person name="Wu L."/>
            <person name="Ma J."/>
        </authorList>
    </citation>
    <scope>NUCLEOTIDE SEQUENCE [LARGE SCALE GENOMIC DNA]</scope>
    <source>
        <strain evidence="8 9">JCM 1405</strain>
    </source>
</reference>
<evidence type="ECO:0000256" key="2">
    <source>
        <dbReference type="ARBA" id="ARBA00022691"/>
    </source>
</evidence>
<dbReference type="CDD" id="cd02068">
    <property type="entry name" value="radical_SAM_B12_BD"/>
    <property type="match status" value="1"/>
</dbReference>
<dbReference type="InterPro" id="IPR006638">
    <property type="entry name" value="Elp3/MiaA/NifB-like_rSAM"/>
</dbReference>
<evidence type="ECO:0000259" key="7">
    <source>
        <dbReference type="PROSITE" id="PS51918"/>
    </source>
</evidence>
<dbReference type="Proteomes" id="UP001500339">
    <property type="component" value="Unassembled WGS sequence"/>
</dbReference>
<dbReference type="InterPro" id="IPR025288">
    <property type="entry name" value="DUF4080"/>
</dbReference>
<evidence type="ECO:0000256" key="3">
    <source>
        <dbReference type="ARBA" id="ARBA00022723"/>
    </source>
</evidence>
<feature type="domain" description="B12-binding" evidence="6">
    <location>
        <begin position="1"/>
        <end position="133"/>
    </location>
</feature>
<dbReference type="Gene3D" id="3.80.30.20">
    <property type="entry name" value="tm_1862 like domain"/>
    <property type="match status" value="1"/>
</dbReference>
<dbReference type="InterPro" id="IPR034466">
    <property type="entry name" value="Methyltransferase_Class_B"/>
</dbReference>
<dbReference type="Pfam" id="PF04055">
    <property type="entry name" value="Radical_SAM"/>
    <property type="match status" value="1"/>
</dbReference>
<dbReference type="InterPro" id="IPR051198">
    <property type="entry name" value="BchE-like"/>
</dbReference>
<dbReference type="PROSITE" id="PS51918">
    <property type="entry name" value="RADICAL_SAM"/>
    <property type="match status" value="1"/>
</dbReference>
<dbReference type="CDD" id="cd01335">
    <property type="entry name" value="Radical_SAM"/>
    <property type="match status" value="1"/>
</dbReference>
<keyword evidence="2" id="KW-0949">S-adenosyl-L-methionine</keyword>
<evidence type="ECO:0000256" key="4">
    <source>
        <dbReference type="ARBA" id="ARBA00023004"/>
    </source>
</evidence>
<dbReference type="SMART" id="SM00729">
    <property type="entry name" value="Elp3"/>
    <property type="match status" value="1"/>
</dbReference>
<dbReference type="SUPFAM" id="SSF52242">
    <property type="entry name" value="Cobalamin (vitamin B12)-binding domain"/>
    <property type="match status" value="1"/>
</dbReference>
<name>A0ABN1IUV7_9CLOT</name>
<dbReference type="PANTHER" id="PTHR43409:SF16">
    <property type="entry name" value="SLR0320 PROTEIN"/>
    <property type="match status" value="1"/>
</dbReference>
<dbReference type="InterPro" id="IPR023404">
    <property type="entry name" value="rSAM_horseshoe"/>
</dbReference>
<dbReference type="InterPro" id="IPR006158">
    <property type="entry name" value="Cobalamin-bd"/>
</dbReference>
<comment type="caution">
    <text evidence="8">The sequence shown here is derived from an EMBL/GenBank/DDBJ whole genome shotgun (WGS) entry which is preliminary data.</text>
</comment>